<sequence length="213" mass="23498">MSGTLVTAIKQNPRARSVLAEGVYNNAHFMHSATLQIGNVVRIKTASGVVWEGVFKTFSSNFDVVLEVAAKVDNPNTASQTLLAESFVDKLIFKSGDISTMEARDVDLEYPTKDTFQTDTAISARLNGNSNKSEEKELEPWDPSSGLNGGSDNTPLELENANGWDANDMFRKNEQEYGVTSTFDQSLKGYTVPLRTVDSADYRYRVTVSNNYC</sequence>
<dbReference type="InterPro" id="IPR045117">
    <property type="entry name" value="ATXN2-like"/>
</dbReference>
<organism evidence="3 4">
    <name type="scientific">Tenebrio molitor</name>
    <name type="common">Yellow mealworm beetle</name>
    <dbReference type="NCBI Taxonomy" id="7067"/>
    <lineage>
        <taxon>Eukaryota</taxon>
        <taxon>Metazoa</taxon>
        <taxon>Ecdysozoa</taxon>
        <taxon>Arthropoda</taxon>
        <taxon>Hexapoda</taxon>
        <taxon>Insecta</taxon>
        <taxon>Pterygota</taxon>
        <taxon>Neoptera</taxon>
        <taxon>Endopterygota</taxon>
        <taxon>Coleoptera</taxon>
        <taxon>Polyphaga</taxon>
        <taxon>Cucujiformia</taxon>
        <taxon>Tenebrionidae</taxon>
        <taxon>Tenebrio</taxon>
    </lineage>
</organism>
<dbReference type="InterPro" id="IPR025852">
    <property type="entry name" value="SM_dom_ATX"/>
</dbReference>
<dbReference type="Proteomes" id="UP000719412">
    <property type="component" value="Unassembled WGS sequence"/>
</dbReference>
<dbReference type="GO" id="GO:0034063">
    <property type="term" value="P:stress granule assembly"/>
    <property type="evidence" value="ECO:0007669"/>
    <property type="project" value="TreeGrafter"/>
</dbReference>
<evidence type="ECO:0000313" key="4">
    <source>
        <dbReference type="Proteomes" id="UP000719412"/>
    </source>
</evidence>
<accession>A0A8J6LCJ3</accession>
<dbReference type="GO" id="GO:0010494">
    <property type="term" value="C:cytoplasmic stress granule"/>
    <property type="evidence" value="ECO:0007669"/>
    <property type="project" value="TreeGrafter"/>
</dbReference>
<dbReference type="AlphaFoldDB" id="A0A8J6LCJ3"/>
<dbReference type="EMBL" id="JABDTM020020047">
    <property type="protein sequence ID" value="KAH0817224.1"/>
    <property type="molecule type" value="Genomic_DNA"/>
</dbReference>
<comment type="caution">
    <text evidence="3">The sequence shown here is derived from an EMBL/GenBank/DDBJ whole genome shotgun (WGS) entry which is preliminary data.</text>
</comment>
<dbReference type="PANTHER" id="PTHR12854:SF7">
    <property type="entry name" value="ATAXIN-2 HOMOLOG"/>
    <property type="match status" value="1"/>
</dbReference>
<dbReference type="PANTHER" id="PTHR12854">
    <property type="entry name" value="ATAXIN 2-RELATED"/>
    <property type="match status" value="1"/>
</dbReference>
<evidence type="ECO:0000256" key="1">
    <source>
        <dbReference type="SAM" id="MobiDB-lite"/>
    </source>
</evidence>
<protein>
    <recommendedName>
        <fullName evidence="2">Ataxin 2 SM domain-containing protein</fullName>
    </recommendedName>
</protein>
<evidence type="ECO:0000313" key="3">
    <source>
        <dbReference type="EMBL" id="KAH0817224.1"/>
    </source>
</evidence>
<reference evidence="3" key="1">
    <citation type="journal article" date="2020" name="J Insects Food Feed">
        <title>The yellow mealworm (Tenebrio molitor) genome: a resource for the emerging insects as food and feed industry.</title>
        <authorList>
            <person name="Eriksson T."/>
            <person name="Andere A."/>
            <person name="Kelstrup H."/>
            <person name="Emery V."/>
            <person name="Picard C."/>
        </authorList>
    </citation>
    <scope>NUCLEOTIDE SEQUENCE</scope>
    <source>
        <strain evidence="3">Stoneville</strain>
        <tissue evidence="3">Whole head</tissue>
    </source>
</reference>
<feature type="region of interest" description="Disordered" evidence="1">
    <location>
        <begin position="119"/>
        <end position="159"/>
    </location>
</feature>
<gene>
    <name evidence="3" type="ORF">GEV33_005567</name>
</gene>
<dbReference type="Pfam" id="PF14438">
    <property type="entry name" value="SM-ATX"/>
    <property type="match status" value="1"/>
</dbReference>
<feature type="domain" description="Ataxin 2 SM" evidence="2">
    <location>
        <begin position="26"/>
        <end position="104"/>
    </location>
</feature>
<evidence type="ECO:0000259" key="2">
    <source>
        <dbReference type="Pfam" id="PF14438"/>
    </source>
</evidence>
<keyword evidence="4" id="KW-1185">Reference proteome</keyword>
<reference evidence="3" key="2">
    <citation type="submission" date="2021-08" db="EMBL/GenBank/DDBJ databases">
        <authorList>
            <person name="Eriksson T."/>
        </authorList>
    </citation>
    <scope>NUCLEOTIDE SEQUENCE</scope>
    <source>
        <strain evidence="3">Stoneville</strain>
        <tissue evidence="3">Whole head</tissue>
    </source>
</reference>
<dbReference type="GO" id="GO:0003729">
    <property type="term" value="F:mRNA binding"/>
    <property type="evidence" value="ECO:0007669"/>
    <property type="project" value="TreeGrafter"/>
</dbReference>
<feature type="compositionally biased region" description="Polar residues" evidence="1">
    <location>
        <begin position="119"/>
        <end position="131"/>
    </location>
</feature>
<name>A0A8J6LCJ3_TENMO</name>
<proteinExistence type="predicted"/>